<evidence type="ECO:0000259" key="1">
    <source>
        <dbReference type="PROSITE" id="PS50011"/>
    </source>
</evidence>
<proteinExistence type="predicted"/>
<evidence type="ECO:0000313" key="3">
    <source>
        <dbReference type="Proteomes" id="UP000242164"/>
    </source>
</evidence>
<dbReference type="AlphaFoldDB" id="A0AAX2CG74"/>
<dbReference type="GO" id="GO:0005524">
    <property type="term" value="F:ATP binding"/>
    <property type="evidence" value="ECO:0007669"/>
    <property type="project" value="InterPro"/>
</dbReference>
<dbReference type="SUPFAM" id="SSF56112">
    <property type="entry name" value="Protein kinase-like (PK-like)"/>
    <property type="match status" value="1"/>
</dbReference>
<keyword evidence="2" id="KW-0808">Transferase</keyword>
<dbReference type="InterPro" id="IPR000719">
    <property type="entry name" value="Prot_kinase_dom"/>
</dbReference>
<dbReference type="GO" id="GO:0004674">
    <property type="term" value="F:protein serine/threonine kinase activity"/>
    <property type="evidence" value="ECO:0007669"/>
    <property type="project" value="UniProtKB-EC"/>
</dbReference>
<dbReference type="SMART" id="SM00219">
    <property type="entry name" value="TyrKc"/>
    <property type="match status" value="1"/>
</dbReference>
<dbReference type="Proteomes" id="UP000242164">
    <property type="component" value="Unassembled WGS sequence"/>
</dbReference>
<dbReference type="InterPro" id="IPR011009">
    <property type="entry name" value="Kinase-like_dom_sf"/>
</dbReference>
<gene>
    <name evidence="2" type="ORF">BCB44BAC_01914</name>
</gene>
<dbReference type="Pfam" id="PF00069">
    <property type="entry name" value="Pkinase"/>
    <property type="match status" value="1"/>
</dbReference>
<dbReference type="CDD" id="cd14014">
    <property type="entry name" value="STKc_PknB_like"/>
    <property type="match status" value="1"/>
</dbReference>
<dbReference type="GO" id="GO:0004713">
    <property type="term" value="F:protein tyrosine kinase activity"/>
    <property type="evidence" value="ECO:0007669"/>
    <property type="project" value="InterPro"/>
</dbReference>
<organism evidence="2 3">
    <name type="scientific">Bacillus cytotoxicus</name>
    <dbReference type="NCBI Taxonomy" id="580165"/>
    <lineage>
        <taxon>Bacteria</taxon>
        <taxon>Bacillati</taxon>
        <taxon>Bacillota</taxon>
        <taxon>Bacilli</taxon>
        <taxon>Bacillales</taxon>
        <taxon>Bacillaceae</taxon>
        <taxon>Bacillus</taxon>
        <taxon>Bacillus cereus group</taxon>
    </lineage>
</organism>
<dbReference type="PROSITE" id="PS50011">
    <property type="entry name" value="PROTEIN_KINASE_DOM"/>
    <property type="match status" value="1"/>
</dbReference>
<name>A0AAX2CG74_9BACI</name>
<evidence type="ECO:0000313" key="2">
    <source>
        <dbReference type="EMBL" id="SCL91671.1"/>
    </source>
</evidence>
<dbReference type="EC" id="2.7.11.1" evidence="2"/>
<protein>
    <submittedName>
        <fullName evidence="2">Serine/threonine-protein kinase YbdM</fullName>
        <ecNumber evidence="2">2.7.11.1</ecNumber>
    </submittedName>
</protein>
<keyword evidence="2" id="KW-0418">Kinase</keyword>
<accession>A0AAX2CG74</accession>
<comment type="caution">
    <text evidence="2">The sequence shown here is derived from an EMBL/GenBank/DDBJ whole genome shotgun (WGS) entry which is preliminary data.</text>
</comment>
<dbReference type="Gene3D" id="1.10.510.10">
    <property type="entry name" value="Transferase(Phosphotransferase) domain 1"/>
    <property type="match status" value="1"/>
</dbReference>
<reference evidence="2 3" key="1">
    <citation type="submission" date="2016-08" db="EMBL/GenBank/DDBJ databases">
        <authorList>
            <person name="Loux V."/>
            <person name="Rue O."/>
        </authorList>
    </citation>
    <scope>NUCLEOTIDE SEQUENCE [LARGE SCALE GENOMIC DNA]</scope>
    <source>
        <strain evidence="2 3">AFSSA_08CEB44bac</strain>
    </source>
</reference>
<dbReference type="EMBL" id="FMIK01000024">
    <property type="protein sequence ID" value="SCL91671.1"/>
    <property type="molecule type" value="Genomic_DNA"/>
</dbReference>
<sequence>MMKWRHILAWFDRPLRKNTIVIERYKIESVIGMGSYGFTYKVVDLQNHEVKVLKQLRQSKQKYESGRESFVREQQILKNLQHPAIPSLYDHFVWKKQPFFVMEYMAGENFEDFIFRDGYIYEEREAFYILYKILEVVSYIHSQGIIHRDLRIPNILMSGSSIHIVDFGLARYKGDIDERAGSYEGEQAFMREVEHRSDFYALGHFILFLLYASYESNDKVEKPWHEELQLAEGNKEIIMRMLQMKRPYYENVQELKQDIYFALEEMGDLCFKNF</sequence>
<dbReference type="PANTHER" id="PTHR44167">
    <property type="entry name" value="OVARIAN-SPECIFIC SERINE/THREONINE-PROTEIN KINASE LOK-RELATED"/>
    <property type="match status" value="1"/>
</dbReference>
<feature type="domain" description="Protein kinase" evidence="1">
    <location>
        <begin position="25"/>
        <end position="274"/>
    </location>
</feature>
<dbReference type="PANTHER" id="PTHR44167:SF24">
    <property type="entry name" value="SERINE_THREONINE-PROTEIN KINASE CHK2"/>
    <property type="match status" value="1"/>
</dbReference>
<dbReference type="InterPro" id="IPR020635">
    <property type="entry name" value="Tyr_kinase_cat_dom"/>
</dbReference>